<accession>A0ABN9LJ18</accession>
<evidence type="ECO:0000259" key="2">
    <source>
        <dbReference type="Pfam" id="PF12424"/>
    </source>
</evidence>
<dbReference type="InterPro" id="IPR022141">
    <property type="entry name" value="ATP_Ca_trans_C"/>
</dbReference>
<protein>
    <recommendedName>
        <fullName evidence="2">Plasma membrane calcium transporting P-type ATPase C-terminal domain-containing protein</fullName>
    </recommendedName>
</protein>
<reference evidence="3" key="1">
    <citation type="submission" date="2023-07" db="EMBL/GenBank/DDBJ databases">
        <authorList>
            <person name="Stuckert A."/>
        </authorList>
    </citation>
    <scope>NUCLEOTIDE SEQUENCE</scope>
</reference>
<name>A0ABN9LJ18_9NEOB</name>
<evidence type="ECO:0000313" key="3">
    <source>
        <dbReference type="EMBL" id="CAJ0943103.1"/>
    </source>
</evidence>
<feature type="domain" description="Plasma membrane calcium transporting P-type ATPase C-terminal" evidence="2">
    <location>
        <begin position="4"/>
        <end position="36"/>
    </location>
</feature>
<sequence>MALKIKVVNAFRSSLYEGLEKPQTRSAIHCFMTHPEFMPQESRPDPQLTDSDSEGEESQGLLKGLTVQMHNHNNNSSADPRPLDITVSPSESPVHSMETSPFNTRMKAPFSRDCG</sequence>
<keyword evidence="4" id="KW-1185">Reference proteome</keyword>
<feature type="compositionally biased region" description="Polar residues" evidence="1">
    <location>
        <begin position="87"/>
        <end position="103"/>
    </location>
</feature>
<comment type="caution">
    <text evidence="3">The sequence shown here is derived from an EMBL/GenBank/DDBJ whole genome shotgun (WGS) entry which is preliminary data.</text>
</comment>
<organism evidence="3 4">
    <name type="scientific">Ranitomeya imitator</name>
    <name type="common">mimic poison frog</name>
    <dbReference type="NCBI Taxonomy" id="111125"/>
    <lineage>
        <taxon>Eukaryota</taxon>
        <taxon>Metazoa</taxon>
        <taxon>Chordata</taxon>
        <taxon>Craniata</taxon>
        <taxon>Vertebrata</taxon>
        <taxon>Euteleostomi</taxon>
        <taxon>Amphibia</taxon>
        <taxon>Batrachia</taxon>
        <taxon>Anura</taxon>
        <taxon>Neobatrachia</taxon>
        <taxon>Hyloidea</taxon>
        <taxon>Dendrobatidae</taxon>
        <taxon>Dendrobatinae</taxon>
        <taxon>Ranitomeya</taxon>
    </lineage>
</organism>
<dbReference type="Pfam" id="PF12424">
    <property type="entry name" value="ATP_Ca_trans_C"/>
    <property type="match status" value="1"/>
</dbReference>
<feature type="region of interest" description="Disordered" evidence="1">
    <location>
        <begin position="35"/>
        <end position="115"/>
    </location>
</feature>
<proteinExistence type="predicted"/>
<evidence type="ECO:0000313" key="4">
    <source>
        <dbReference type="Proteomes" id="UP001176940"/>
    </source>
</evidence>
<feature type="compositionally biased region" description="Polar residues" evidence="1">
    <location>
        <begin position="68"/>
        <end position="78"/>
    </location>
</feature>
<gene>
    <name evidence="3" type="ORF">RIMI_LOCUS9827976</name>
</gene>
<evidence type="ECO:0000256" key="1">
    <source>
        <dbReference type="SAM" id="MobiDB-lite"/>
    </source>
</evidence>
<dbReference type="EMBL" id="CAUEEQ010020716">
    <property type="protein sequence ID" value="CAJ0943103.1"/>
    <property type="molecule type" value="Genomic_DNA"/>
</dbReference>
<dbReference type="Proteomes" id="UP001176940">
    <property type="component" value="Unassembled WGS sequence"/>
</dbReference>